<name>A0A401QCJ3_SCYTO</name>
<protein>
    <recommendedName>
        <fullName evidence="4">WWE domain-containing protein</fullName>
    </recommendedName>
</protein>
<dbReference type="GO" id="GO:0005634">
    <property type="term" value="C:nucleus"/>
    <property type="evidence" value="ECO:0007669"/>
    <property type="project" value="UniProtKB-SubCell"/>
</dbReference>
<organism evidence="5 6">
    <name type="scientific">Scyliorhinus torazame</name>
    <name type="common">Cloudy catshark</name>
    <name type="synonym">Catulus torazame</name>
    <dbReference type="NCBI Taxonomy" id="75743"/>
    <lineage>
        <taxon>Eukaryota</taxon>
        <taxon>Metazoa</taxon>
        <taxon>Chordata</taxon>
        <taxon>Craniata</taxon>
        <taxon>Vertebrata</taxon>
        <taxon>Chondrichthyes</taxon>
        <taxon>Elasmobranchii</taxon>
        <taxon>Galeomorphii</taxon>
        <taxon>Galeoidea</taxon>
        <taxon>Carcharhiniformes</taxon>
        <taxon>Scyliorhinidae</taxon>
        <taxon>Scyliorhinus</taxon>
    </lineage>
</organism>
<evidence type="ECO:0000256" key="1">
    <source>
        <dbReference type="ARBA" id="ARBA00004123"/>
    </source>
</evidence>
<dbReference type="PANTHER" id="PTHR45740:SF6">
    <property type="entry name" value="PROTEIN MONO-ADP-RIBOSYLTRANSFERASE PARP12"/>
    <property type="match status" value="1"/>
</dbReference>
<accession>A0A401QCJ3</accession>
<gene>
    <name evidence="5" type="ORF">scyTo_0023900</name>
</gene>
<dbReference type="PROSITE" id="PS50918">
    <property type="entry name" value="WWE"/>
    <property type="match status" value="1"/>
</dbReference>
<comment type="subcellular location">
    <subcellularLocation>
        <location evidence="1">Nucleus</location>
    </subcellularLocation>
</comment>
<proteinExistence type="inferred from homology"/>
<dbReference type="InterPro" id="IPR004170">
    <property type="entry name" value="WWE_dom"/>
</dbReference>
<dbReference type="AlphaFoldDB" id="A0A401QCJ3"/>
<dbReference type="Pfam" id="PF02825">
    <property type="entry name" value="WWE"/>
    <property type="match status" value="1"/>
</dbReference>
<evidence type="ECO:0000256" key="3">
    <source>
        <dbReference type="ARBA" id="ARBA00024347"/>
    </source>
</evidence>
<evidence type="ECO:0000313" key="6">
    <source>
        <dbReference type="Proteomes" id="UP000288216"/>
    </source>
</evidence>
<dbReference type="STRING" id="75743.A0A401QCJ3"/>
<evidence type="ECO:0000256" key="2">
    <source>
        <dbReference type="ARBA" id="ARBA00023242"/>
    </source>
</evidence>
<keyword evidence="2" id="KW-0539">Nucleus</keyword>
<evidence type="ECO:0000259" key="4">
    <source>
        <dbReference type="PROSITE" id="PS50918"/>
    </source>
</evidence>
<keyword evidence="6" id="KW-1185">Reference proteome</keyword>
<reference evidence="5 6" key="1">
    <citation type="journal article" date="2018" name="Nat. Ecol. Evol.">
        <title>Shark genomes provide insights into elasmobranch evolution and the origin of vertebrates.</title>
        <authorList>
            <person name="Hara Y"/>
            <person name="Yamaguchi K"/>
            <person name="Onimaru K"/>
            <person name="Kadota M"/>
            <person name="Koyanagi M"/>
            <person name="Keeley SD"/>
            <person name="Tatsumi K"/>
            <person name="Tanaka K"/>
            <person name="Motone F"/>
            <person name="Kageyama Y"/>
            <person name="Nozu R"/>
            <person name="Adachi N"/>
            <person name="Nishimura O"/>
            <person name="Nakagawa R"/>
            <person name="Tanegashima C"/>
            <person name="Kiyatake I"/>
            <person name="Matsumoto R"/>
            <person name="Murakumo K"/>
            <person name="Nishida K"/>
            <person name="Terakita A"/>
            <person name="Kuratani S"/>
            <person name="Sato K"/>
            <person name="Hyodo S Kuraku.S."/>
        </authorList>
    </citation>
    <scope>NUCLEOTIDE SEQUENCE [LARGE SCALE GENOMIC DNA]</scope>
</reference>
<dbReference type="Gene3D" id="3.30.720.50">
    <property type="match status" value="1"/>
</dbReference>
<feature type="non-terminal residue" evidence="5">
    <location>
        <position position="1"/>
    </location>
</feature>
<dbReference type="InterPro" id="IPR037197">
    <property type="entry name" value="WWE_dom_sf"/>
</dbReference>
<dbReference type="InterPro" id="IPR051712">
    <property type="entry name" value="ARTD-AVP"/>
</dbReference>
<dbReference type="GO" id="GO:1990404">
    <property type="term" value="F:NAD+-protein mono-ADP-ribosyltransferase activity"/>
    <property type="evidence" value="ECO:0007669"/>
    <property type="project" value="TreeGrafter"/>
</dbReference>
<dbReference type="EMBL" id="BFAA01035481">
    <property type="protein sequence ID" value="GCB83062.1"/>
    <property type="molecule type" value="Genomic_DNA"/>
</dbReference>
<evidence type="ECO:0000313" key="5">
    <source>
        <dbReference type="EMBL" id="GCB83062.1"/>
    </source>
</evidence>
<comment type="caution">
    <text evidence="5">The sequence shown here is derived from an EMBL/GenBank/DDBJ whole genome shotgun (WGS) entry which is preliminary data.</text>
</comment>
<dbReference type="PANTHER" id="PTHR45740">
    <property type="entry name" value="POLY [ADP-RIBOSE] POLYMERASE"/>
    <property type="match status" value="1"/>
</dbReference>
<sequence length="107" mass="12295">EGLHIAATTTSIDLEKAYLADNSGKMEFTAGKHQYVLDFKEMSQRNTRIGTQRDVRRRPKFVSEQDVEDQIQKYVTACCGLAKEPSEYSRCHLSDMYRQGMSYLSFS</sequence>
<dbReference type="GO" id="GO:0003950">
    <property type="term" value="F:NAD+ poly-ADP-ribosyltransferase activity"/>
    <property type="evidence" value="ECO:0007669"/>
    <property type="project" value="TreeGrafter"/>
</dbReference>
<dbReference type="SUPFAM" id="SSF117839">
    <property type="entry name" value="WWE domain"/>
    <property type="match status" value="1"/>
</dbReference>
<dbReference type="OrthoDB" id="6133115at2759"/>
<comment type="similarity">
    <text evidence="3">Belongs to the ARTD/PARP family.</text>
</comment>
<dbReference type="Proteomes" id="UP000288216">
    <property type="component" value="Unassembled WGS sequence"/>
</dbReference>
<feature type="domain" description="WWE" evidence="4">
    <location>
        <begin position="1"/>
        <end position="57"/>
    </location>
</feature>